<dbReference type="RefSeq" id="WP_083963927.1">
    <property type="nucleotide sequence ID" value="NZ_LXEO01000037.1"/>
</dbReference>
<protein>
    <submittedName>
        <fullName evidence="1">Uncharacterized protein</fullName>
    </submittedName>
</protein>
<comment type="caution">
    <text evidence="1">The sequence shown here is derived from an EMBL/GenBank/DDBJ whole genome shotgun (WGS) entry which is preliminary data.</text>
</comment>
<reference evidence="1 2" key="1">
    <citation type="submission" date="2016-04" db="EMBL/GenBank/DDBJ databases">
        <title>ATOL: Assembling a taxonomically balanced genome-scale reconstruction of the evolutionary history of the Enterobacteriaceae.</title>
        <authorList>
            <person name="Plunkett G.III."/>
            <person name="Neeno-Eckwall E.C."/>
            <person name="Glasner J.D."/>
            <person name="Perna N.T."/>
        </authorList>
    </citation>
    <scope>NUCLEOTIDE SEQUENCE [LARGE SCALE GENOMIC DNA]</scope>
    <source>
        <strain evidence="1 2">ATCC 51607</strain>
    </source>
</reference>
<name>A0A1B7HMB5_9ENTR</name>
<organism evidence="1 2">
    <name type="scientific">Buttiauxella noackiae ATCC 51607</name>
    <dbReference type="NCBI Taxonomy" id="1354255"/>
    <lineage>
        <taxon>Bacteria</taxon>
        <taxon>Pseudomonadati</taxon>
        <taxon>Pseudomonadota</taxon>
        <taxon>Gammaproteobacteria</taxon>
        <taxon>Enterobacterales</taxon>
        <taxon>Enterobacteriaceae</taxon>
        <taxon>Buttiauxella</taxon>
    </lineage>
</organism>
<dbReference type="EMBL" id="LXEO01000037">
    <property type="protein sequence ID" value="OAT16698.1"/>
    <property type="molecule type" value="Genomic_DNA"/>
</dbReference>
<evidence type="ECO:0000313" key="1">
    <source>
        <dbReference type="EMBL" id="OAT16698.1"/>
    </source>
</evidence>
<evidence type="ECO:0000313" key="2">
    <source>
        <dbReference type="Proteomes" id="UP000078286"/>
    </source>
</evidence>
<keyword evidence="2" id="KW-1185">Reference proteome</keyword>
<sequence>MKWPFVRNLNLTLAAILIALLFGGISHLHASSAKAKSSPIKGTMEIGFYDLMSDQREVYQAQIMDMDEALLFTLTRKDDVMFVLRGKLDEVIRKRGRVFYDYVPIRYSNPGNHKLIFSFIDFLRHNTVWVYPMTVNKKPLVIGQSGMMLLFPLSQ</sequence>
<dbReference type="Proteomes" id="UP000078286">
    <property type="component" value="Unassembled WGS sequence"/>
</dbReference>
<gene>
    <name evidence="1" type="ORF">M979_2517</name>
</gene>
<accession>A0A1B7HMB5</accession>
<proteinExistence type="predicted"/>
<dbReference type="AlphaFoldDB" id="A0A1B7HMB5"/>
<dbReference type="PATRIC" id="fig|1354255.3.peg.2593"/>